<accession>A0A1C0YEF7</accession>
<feature type="transmembrane region" description="Helical" evidence="1">
    <location>
        <begin position="36"/>
        <end position="54"/>
    </location>
</feature>
<dbReference type="SUPFAM" id="SSF56300">
    <property type="entry name" value="Metallo-dependent phosphatases"/>
    <property type="match status" value="1"/>
</dbReference>
<feature type="transmembrane region" description="Helical" evidence="1">
    <location>
        <begin position="66"/>
        <end position="88"/>
    </location>
</feature>
<dbReference type="Gene3D" id="3.60.21.10">
    <property type="match status" value="1"/>
</dbReference>
<keyword evidence="1" id="KW-0472">Membrane</keyword>
<dbReference type="PANTHER" id="PTHR31302">
    <property type="entry name" value="TRANSMEMBRANE PROTEIN WITH METALLOPHOSPHOESTERASE DOMAIN-RELATED"/>
    <property type="match status" value="1"/>
</dbReference>
<evidence type="ECO:0000313" key="4">
    <source>
        <dbReference type="Proteomes" id="UP000093482"/>
    </source>
</evidence>
<evidence type="ECO:0000259" key="2">
    <source>
        <dbReference type="Pfam" id="PF00149"/>
    </source>
</evidence>
<evidence type="ECO:0000313" key="3">
    <source>
        <dbReference type="EMBL" id="OCS85541.1"/>
    </source>
</evidence>
<sequence length="354" mass="40240">MSILIGAAAIAVYCALIFYIGKNLHVTLQAFGMTRYTGTYWLVLYSVSFSYFGSSIHEVLKIVGSYWLFFFQYGLLFSVLGNFIYYVLRYRNKKIVGGSAMLTVIVLCVIGLYNAYTPVVHYTTMNVSKPIAQPLRIVVASDFHLGVLSHKEHLQNFVDLANEAKPHIVFLVGDLIDDDPKWFVEEGMAAILSQLETKHGVYAVLGNHEYYGGKIEELVEEMEKANVHMLLDETINIHDMIYVTGQEDRTNEERLTIEALAPVNNDLPWFVMNHTPDDLHTPEQVGVDAHFSGHTHRGQLWPNEWITNQIFEVDYGHEMKNDMHVLVSSGFGFWGPPMRIGSQSELWVVDVINE</sequence>
<dbReference type="EMBL" id="MATO01000065">
    <property type="protein sequence ID" value="OCS85541.1"/>
    <property type="molecule type" value="Genomic_DNA"/>
</dbReference>
<name>A0A1C0YEF7_9BACL</name>
<dbReference type="Proteomes" id="UP000093482">
    <property type="component" value="Unassembled WGS sequence"/>
</dbReference>
<evidence type="ECO:0000256" key="1">
    <source>
        <dbReference type="SAM" id="Phobius"/>
    </source>
</evidence>
<feature type="transmembrane region" description="Helical" evidence="1">
    <location>
        <begin position="6"/>
        <end position="24"/>
    </location>
</feature>
<dbReference type="AlphaFoldDB" id="A0A1C0YEF7"/>
<dbReference type="OrthoDB" id="9780884at2"/>
<feature type="transmembrane region" description="Helical" evidence="1">
    <location>
        <begin position="95"/>
        <end position="116"/>
    </location>
</feature>
<keyword evidence="1" id="KW-0812">Transmembrane</keyword>
<organism evidence="3 4">
    <name type="scientific">Caryophanon latum</name>
    <dbReference type="NCBI Taxonomy" id="33977"/>
    <lineage>
        <taxon>Bacteria</taxon>
        <taxon>Bacillati</taxon>
        <taxon>Bacillota</taxon>
        <taxon>Bacilli</taxon>
        <taxon>Bacillales</taxon>
        <taxon>Caryophanaceae</taxon>
        <taxon>Caryophanon</taxon>
    </lineage>
</organism>
<dbReference type="InterPro" id="IPR029052">
    <property type="entry name" value="Metallo-depent_PP-like"/>
</dbReference>
<gene>
    <name evidence="3" type="ORF">A6K76_15010</name>
</gene>
<dbReference type="PANTHER" id="PTHR31302:SF0">
    <property type="entry name" value="TRANSMEMBRANE PROTEIN WITH METALLOPHOSPHOESTERASE DOMAIN"/>
    <property type="match status" value="1"/>
</dbReference>
<feature type="domain" description="Calcineurin-like phosphoesterase" evidence="2">
    <location>
        <begin position="135"/>
        <end position="297"/>
    </location>
</feature>
<dbReference type="Pfam" id="PF00149">
    <property type="entry name" value="Metallophos"/>
    <property type="match status" value="1"/>
</dbReference>
<comment type="caution">
    <text evidence="3">The sequence shown here is derived from an EMBL/GenBank/DDBJ whole genome shotgun (WGS) entry which is preliminary data.</text>
</comment>
<dbReference type="InterPro" id="IPR004843">
    <property type="entry name" value="Calcineurin-like_PHP"/>
</dbReference>
<keyword evidence="1" id="KW-1133">Transmembrane helix</keyword>
<dbReference type="RefSeq" id="WP_066466274.1">
    <property type="nucleotide sequence ID" value="NZ_MATO01000065.1"/>
</dbReference>
<proteinExistence type="predicted"/>
<dbReference type="CDD" id="cd07385">
    <property type="entry name" value="MPP_YkuE_C"/>
    <property type="match status" value="1"/>
</dbReference>
<dbReference type="InterPro" id="IPR051158">
    <property type="entry name" value="Metallophosphoesterase_sf"/>
</dbReference>
<dbReference type="GO" id="GO:0016787">
    <property type="term" value="F:hydrolase activity"/>
    <property type="evidence" value="ECO:0007669"/>
    <property type="project" value="InterPro"/>
</dbReference>
<reference evidence="3 4" key="1">
    <citation type="submission" date="2016-07" db="EMBL/GenBank/DDBJ databases">
        <title>Caryophanon latum genome sequencing.</title>
        <authorList>
            <person name="Verma A."/>
            <person name="Pal Y."/>
            <person name="Krishnamurthi S."/>
        </authorList>
    </citation>
    <scope>NUCLEOTIDE SEQUENCE [LARGE SCALE GENOMIC DNA]</scope>
    <source>
        <strain evidence="3 4">DSM 14151</strain>
    </source>
</reference>
<protein>
    <submittedName>
        <fullName evidence="3">Phosphoesterase</fullName>
    </submittedName>
</protein>
<keyword evidence="4" id="KW-1185">Reference proteome</keyword>